<dbReference type="SUPFAM" id="SSF49870">
    <property type="entry name" value="Osmotin, thaumatin-like protein"/>
    <property type="match status" value="1"/>
</dbReference>
<organism evidence="3 4">
    <name type="scientific">Tremella mesenterica</name>
    <name type="common">Jelly fungus</name>
    <dbReference type="NCBI Taxonomy" id="5217"/>
    <lineage>
        <taxon>Eukaryota</taxon>
        <taxon>Fungi</taxon>
        <taxon>Dikarya</taxon>
        <taxon>Basidiomycota</taxon>
        <taxon>Agaricomycotina</taxon>
        <taxon>Tremellomycetes</taxon>
        <taxon>Tremellales</taxon>
        <taxon>Tremellaceae</taxon>
        <taxon>Tremella</taxon>
    </lineage>
</organism>
<sequence>MLLFNILTSISIVSARTITVVNSCSDTIWPALFTGSGDAPTQATGFELDAGQSTSFPVPDNWTAGRIWARTGCSGGTCLSGQCTVGAAGGDTCTGTGVPPATLAEFTLSSSGGVDNYDVSLVDGFNIPVSITSGSCPTAECAVNLNTLCPAPLRSDIDSGGTNYGCSSACVAGLGNEAGGNRDCCTGQFGTPDHCKADCVDYYHLFKDNCPNSYAFAYDEASGTALWTCPAPVGSEPDYTVTFCASGAGYVGSTTASDMYDYNTAPSSCASE</sequence>
<feature type="chain" id="PRO_5020946805" description="Thaumatin-like protein" evidence="2">
    <location>
        <begin position="16"/>
        <end position="272"/>
    </location>
</feature>
<name>A0A4Q1BIC9_TREME</name>
<dbReference type="PANTHER" id="PTHR31048">
    <property type="entry name" value="OS03G0233200 PROTEIN"/>
    <property type="match status" value="1"/>
</dbReference>
<keyword evidence="4" id="KW-1185">Reference proteome</keyword>
<feature type="disulfide bond" evidence="1">
    <location>
        <begin position="141"/>
        <end position="210"/>
    </location>
</feature>
<dbReference type="Pfam" id="PF00314">
    <property type="entry name" value="Thaumatin"/>
    <property type="match status" value="1"/>
</dbReference>
<evidence type="ECO:0008006" key="5">
    <source>
        <dbReference type="Google" id="ProtNLM"/>
    </source>
</evidence>
<feature type="disulfide bond" evidence="1">
    <location>
        <begin position="170"/>
        <end position="184"/>
    </location>
</feature>
<dbReference type="InterPro" id="IPR037176">
    <property type="entry name" value="Osmotin/thaumatin-like_sf"/>
</dbReference>
<keyword evidence="1" id="KW-1015">Disulfide bond</keyword>
<protein>
    <recommendedName>
        <fullName evidence="5">Thaumatin-like protein</fullName>
    </recommendedName>
</protein>
<feature type="disulfide bond" evidence="1">
    <location>
        <begin position="24"/>
        <end position="244"/>
    </location>
</feature>
<evidence type="ECO:0000256" key="1">
    <source>
        <dbReference type="PIRSR" id="PIRSR002703-1"/>
    </source>
</evidence>
<feature type="disulfide bond" evidence="1">
    <location>
        <begin position="185"/>
        <end position="195"/>
    </location>
</feature>
<feature type="disulfide bond" evidence="1">
    <location>
        <begin position="136"/>
        <end position="229"/>
    </location>
</feature>
<dbReference type="EMBL" id="SDIL01000069">
    <property type="protein sequence ID" value="RXK37399.1"/>
    <property type="molecule type" value="Genomic_DNA"/>
</dbReference>
<dbReference type="PROSITE" id="PS51367">
    <property type="entry name" value="THAUMATIN_2"/>
    <property type="match status" value="1"/>
</dbReference>
<dbReference type="PIRSF" id="PIRSF002703">
    <property type="entry name" value="Thaumatin"/>
    <property type="match status" value="1"/>
</dbReference>
<gene>
    <name evidence="3" type="ORF">M231_05299</name>
</gene>
<evidence type="ECO:0000256" key="2">
    <source>
        <dbReference type="SAM" id="SignalP"/>
    </source>
</evidence>
<dbReference type="AlphaFoldDB" id="A0A4Q1BIC9"/>
<feature type="disulfide bond" evidence="1">
    <location>
        <begin position="73"/>
        <end position="83"/>
    </location>
</feature>
<feature type="signal peptide" evidence="2">
    <location>
        <begin position="1"/>
        <end position="15"/>
    </location>
</feature>
<dbReference type="InterPro" id="IPR001938">
    <property type="entry name" value="Thaumatin"/>
</dbReference>
<comment type="caution">
    <text evidence="3">The sequence shown here is derived from an EMBL/GenBank/DDBJ whole genome shotgun (WGS) entry which is preliminary data.</text>
</comment>
<feature type="disulfide bond" evidence="1">
    <location>
        <begin position="149"/>
        <end position="166"/>
    </location>
</feature>
<dbReference type="OrthoDB" id="430315at2759"/>
<dbReference type="VEuPathDB" id="FungiDB:TREMEDRAFT_35072"/>
<dbReference type="PRINTS" id="PR00347">
    <property type="entry name" value="THAUMATIN"/>
</dbReference>
<reference evidence="3 4" key="1">
    <citation type="submission" date="2016-06" db="EMBL/GenBank/DDBJ databases">
        <title>Evolution of pathogenesis and genome organization in the Tremellales.</title>
        <authorList>
            <person name="Cuomo C."/>
            <person name="Litvintseva A."/>
            <person name="Heitman J."/>
            <person name="Chen Y."/>
            <person name="Sun S."/>
            <person name="Springer D."/>
            <person name="Dromer F."/>
            <person name="Young S."/>
            <person name="Zeng Q."/>
            <person name="Chapman S."/>
            <person name="Gujja S."/>
            <person name="Saif S."/>
            <person name="Birren B."/>
        </authorList>
    </citation>
    <scope>NUCLEOTIDE SEQUENCE [LARGE SCALE GENOMIC DNA]</scope>
    <source>
        <strain evidence="3 4">ATCC 28783</strain>
    </source>
</reference>
<accession>A0A4Q1BIC9</accession>
<dbReference type="Gene3D" id="2.60.110.10">
    <property type="entry name" value="Thaumatin"/>
    <property type="match status" value="1"/>
</dbReference>
<dbReference type="STRING" id="5217.A0A4Q1BIC9"/>
<dbReference type="InParanoid" id="A0A4Q1BIC9"/>
<proteinExistence type="predicted"/>
<evidence type="ECO:0000313" key="3">
    <source>
        <dbReference type="EMBL" id="RXK37399.1"/>
    </source>
</evidence>
<dbReference type="SMART" id="SM00205">
    <property type="entry name" value="THN"/>
    <property type="match status" value="1"/>
</dbReference>
<keyword evidence="2" id="KW-0732">Signal</keyword>
<evidence type="ECO:0000313" key="4">
    <source>
        <dbReference type="Proteomes" id="UP000289152"/>
    </source>
</evidence>
<dbReference type="Proteomes" id="UP000289152">
    <property type="component" value="Unassembled WGS sequence"/>
</dbReference>